<sequence length="157" mass="17726">MLETFGGTSEVKPNKNIALPPMVFAPLTGPQHIDKVPLVYDQCPLHWRVFVVIILRRDLVDCESISDRTLFVIHRYATIDNARLHDFETSILSRDEKVQSVEVRRPAKVMATVFWDAKGVVLLEYTLLQVSVAMLPNTAALLTASEMQFVAKDRDSS</sequence>
<accession>A0AAV4J5I1</accession>
<evidence type="ECO:0000313" key="2">
    <source>
        <dbReference type="Proteomes" id="UP000762676"/>
    </source>
</evidence>
<keyword evidence="2" id="KW-1185">Reference proteome</keyword>
<gene>
    <name evidence="1" type="ORF">ElyMa_001501000</name>
</gene>
<dbReference type="Pfam" id="PF01359">
    <property type="entry name" value="Transposase_1"/>
    <property type="match status" value="1"/>
</dbReference>
<comment type="caution">
    <text evidence="1">The sequence shown here is derived from an EMBL/GenBank/DDBJ whole genome shotgun (WGS) entry which is preliminary data.</text>
</comment>
<proteinExistence type="predicted"/>
<evidence type="ECO:0000313" key="1">
    <source>
        <dbReference type="EMBL" id="GFS17611.1"/>
    </source>
</evidence>
<name>A0AAV4J5I1_9GAST</name>
<organism evidence="1 2">
    <name type="scientific">Elysia marginata</name>
    <dbReference type="NCBI Taxonomy" id="1093978"/>
    <lineage>
        <taxon>Eukaryota</taxon>
        <taxon>Metazoa</taxon>
        <taxon>Spiralia</taxon>
        <taxon>Lophotrochozoa</taxon>
        <taxon>Mollusca</taxon>
        <taxon>Gastropoda</taxon>
        <taxon>Heterobranchia</taxon>
        <taxon>Euthyneura</taxon>
        <taxon>Panpulmonata</taxon>
        <taxon>Sacoglossa</taxon>
        <taxon>Placobranchoidea</taxon>
        <taxon>Plakobranchidae</taxon>
        <taxon>Elysia</taxon>
    </lineage>
</organism>
<dbReference type="AlphaFoldDB" id="A0AAV4J5I1"/>
<protein>
    <submittedName>
        <fullName evidence="1">Uncharacterized protein</fullName>
    </submittedName>
</protein>
<dbReference type="EMBL" id="BMAT01002961">
    <property type="protein sequence ID" value="GFS17611.1"/>
    <property type="molecule type" value="Genomic_DNA"/>
</dbReference>
<dbReference type="InterPro" id="IPR001888">
    <property type="entry name" value="Transposase_1"/>
</dbReference>
<reference evidence="1 2" key="1">
    <citation type="journal article" date="2021" name="Elife">
        <title>Chloroplast acquisition without the gene transfer in kleptoplastic sea slugs, Plakobranchus ocellatus.</title>
        <authorList>
            <person name="Maeda T."/>
            <person name="Takahashi S."/>
            <person name="Yoshida T."/>
            <person name="Shimamura S."/>
            <person name="Takaki Y."/>
            <person name="Nagai Y."/>
            <person name="Toyoda A."/>
            <person name="Suzuki Y."/>
            <person name="Arimoto A."/>
            <person name="Ishii H."/>
            <person name="Satoh N."/>
            <person name="Nishiyama T."/>
            <person name="Hasebe M."/>
            <person name="Maruyama T."/>
            <person name="Minagawa J."/>
            <person name="Obokata J."/>
            <person name="Shigenobu S."/>
        </authorList>
    </citation>
    <scope>NUCLEOTIDE SEQUENCE [LARGE SCALE GENOMIC DNA]</scope>
</reference>
<dbReference type="Proteomes" id="UP000762676">
    <property type="component" value="Unassembled WGS sequence"/>
</dbReference>